<proteinExistence type="predicted"/>
<evidence type="ECO:0008006" key="3">
    <source>
        <dbReference type="Google" id="ProtNLM"/>
    </source>
</evidence>
<dbReference type="EMBL" id="CABHNT010000020">
    <property type="protein sequence ID" value="VUX31723.1"/>
    <property type="molecule type" value="Genomic_DNA"/>
</dbReference>
<name>A0A564VI68_BIFLI</name>
<sequence>MIGAGGFDTDTSTTYLDQNGNAIKRKALSKQAKDTLHDYKLIQYDMTAGKGYLNDTNFFTVK</sequence>
<organism evidence="1 2">
    <name type="scientific">Bifidobacterium longum subsp. infantis</name>
    <dbReference type="NCBI Taxonomy" id="1682"/>
    <lineage>
        <taxon>Bacteria</taxon>
        <taxon>Bacillati</taxon>
        <taxon>Actinomycetota</taxon>
        <taxon>Actinomycetes</taxon>
        <taxon>Bifidobacteriales</taxon>
        <taxon>Bifidobacteriaceae</taxon>
        <taxon>Bifidobacterium</taxon>
    </lineage>
</organism>
<gene>
    <name evidence="1" type="ORF">BLJG463_00957</name>
</gene>
<dbReference type="Proteomes" id="UP000345266">
    <property type="component" value="Unassembled WGS sequence"/>
</dbReference>
<protein>
    <recommendedName>
        <fullName evidence="3">Phosphoglycerol transferase</fullName>
    </recommendedName>
</protein>
<dbReference type="AlphaFoldDB" id="A0A564VI68"/>
<evidence type="ECO:0000313" key="2">
    <source>
        <dbReference type="Proteomes" id="UP000345266"/>
    </source>
</evidence>
<evidence type="ECO:0000313" key="1">
    <source>
        <dbReference type="EMBL" id="VUX31723.1"/>
    </source>
</evidence>
<reference evidence="1 2" key="1">
    <citation type="submission" date="2019-07" db="EMBL/GenBank/DDBJ databases">
        <authorList>
            <person name="Hibberd C M."/>
            <person name="Gehrig L. J."/>
            <person name="Chang H.-W."/>
            <person name="Venkatesh S."/>
        </authorList>
    </citation>
    <scope>NUCLEOTIDE SEQUENCE [LARGE SCALE GENOMIC DNA]</scope>
    <source>
        <strain evidence="1">Bifidobacterium_longum_subsp_infantis_JG_Bg463</strain>
    </source>
</reference>
<accession>A0A564VI68</accession>